<reference evidence="3 4" key="1">
    <citation type="submission" date="2024-03" db="EMBL/GenBank/DDBJ databases">
        <title>Draft genome sequence of Pseudonocardia sp. DW16-2.</title>
        <authorList>
            <person name="Duangmal K."/>
        </authorList>
    </citation>
    <scope>NUCLEOTIDE SEQUENCE [LARGE SCALE GENOMIC DNA]</scope>
    <source>
        <strain evidence="3 4">DW16-2</strain>
    </source>
</reference>
<dbReference type="Gene3D" id="1.20.120.450">
    <property type="entry name" value="dinb family like domain"/>
    <property type="match status" value="1"/>
</dbReference>
<keyword evidence="4" id="KW-1185">Reference proteome</keyword>
<organism evidence="3 4">
    <name type="scientific">Pseudonocardia spirodelae</name>
    <dbReference type="NCBI Taxonomy" id="3133431"/>
    <lineage>
        <taxon>Bacteria</taxon>
        <taxon>Bacillati</taxon>
        <taxon>Actinomycetota</taxon>
        <taxon>Actinomycetes</taxon>
        <taxon>Pseudonocardiales</taxon>
        <taxon>Pseudonocardiaceae</taxon>
        <taxon>Pseudonocardia</taxon>
    </lineage>
</organism>
<feature type="region of interest" description="Disordered" evidence="1">
    <location>
        <begin position="184"/>
        <end position="203"/>
    </location>
</feature>
<name>A0ABU8T120_9PSEU</name>
<gene>
    <name evidence="3" type="ORF">WJX68_01680</name>
</gene>
<dbReference type="NCBIfam" id="TIGR03086">
    <property type="entry name" value="TIGR03086 family metal-binding protein"/>
    <property type="match status" value="1"/>
</dbReference>
<dbReference type="InterPro" id="IPR017520">
    <property type="entry name" value="CHP03086"/>
</dbReference>
<evidence type="ECO:0000259" key="2">
    <source>
        <dbReference type="Pfam" id="PF11716"/>
    </source>
</evidence>
<dbReference type="RefSeq" id="WP_340285702.1">
    <property type="nucleotide sequence ID" value="NZ_JBBJUP010000001.1"/>
</dbReference>
<dbReference type="InterPro" id="IPR034660">
    <property type="entry name" value="DinB/YfiT-like"/>
</dbReference>
<accession>A0ABU8T120</accession>
<proteinExistence type="predicted"/>
<dbReference type="NCBIfam" id="TIGR03083">
    <property type="entry name" value="maleylpyruvate isomerase family mycothiol-dependent enzyme"/>
    <property type="match status" value="1"/>
</dbReference>
<dbReference type="SUPFAM" id="SSF109854">
    <property type="entry name" value="DinB/YfiT-like putative metalloenzymes"/>
    <property type="match status" value="1"/>
</dbReference>
<dbReference type="InterPro" id="IPR017517">
    <property type="entry name" value="Maleyloyr_isom"/>
</dbReference>
<dbReference type="InterPro" id="IPR024344">
    <property type="entry name" value="MDMPI_metal-binding"/>
</dbReference>
<evidence type="ECO:0000256" key="1">
    <source>
        <dbReference type="SAM" id="MobiDB-lite"/>
    </source>
</evidence>
<dbReference type="Pfam" id="PF11716">
    <property type="entry name" value="MDMPI_N"/>
    <property type="match status" value="1"/>
</dbReference>
<feature type="domain" description="Mycothiol-dependent maleylpyruvate isomerase metal-binding" evidence="2">
    <location>
        <begin position="17"/>
        <end position="138"/>
    </location>
</feature>
<dbReference type="Proteomes" id="UP001364211">
    <property type="component" value="Unassembled WGS sequence"/>
</dbReference>
<protein>
    <submittedName>
        <fullName evidence="3">TIGR03086 family metal-binding protein</fullName>
    </submittedName>
</protein>
<comment type="caution">
    <text evidence="3">The sequence shown here is derived from an EMBL/GenBank/DDBJ whole genome shotgun (WGS) entry which is preliminary data.</text>
</comment>
<evidence type="ECO:0000313" key="4">
    <source>
        <dbReference type="Proteomes" id="UP001364211"/>
    </source>
</evidence>
<dbReference type="EMBL" id="JBBJUP010000001">
    <property type="protein sequence ID" value="MEJ8277627.1"/>
    <property type="molecule type" value="Genomic_DNA"/>
</dbReference>
<evidence type="ECO:0000313" key="3">
    <source>
        <dbReference type="EMBL" id="MEJ8277627.1"/>
    </source>
</evidence>
<sequence length="203" mass="20854">MTVTPTAPEAPVLDLAPTARAVADVVTAVGEDQLGLPTPCADMTVAALLDHLHGLAWAFTHAARKSPEAAGTAPHADAAHLVADWRSAVPARLDELAEAWRDPAAWEGVTAAGGVEMPGEVGGVIALDELVLHGWDLAVATGRPFAPDDDAVAAVLEFTTAMSVPGEEASREGLFGPVVPVPADAPAFDRALGNSGRDPRRGR</sequence>